<evidence type="ECO:0000313" key="3">
    <source>
        <dbReference type="Proteomes" id="UP000827986"/>
    </source>
</evidence>
<feature type="compositionally biased region" description="Basic and acidic residues" evidence="1">
    <location>
        <begin position="59"/>
        <end position="69"/>
    </location>
</feature>
<gene>
    <name evidence="2" type="ORF">KIL84_008452</name>
</gene>
<protein>
    <submittedName>
        <fullName evidence="2">Uncharacterized protein</fullName>
    </submittedName>
</protein>
<accession>A0A9D4AXC2</accession>
<comment type="caution">
    <text evidence="2">The sequence shown here is derived from an EMBL/GenBank/DDBJ whole genome shotgun (WGS) entry which is preliminary data.</text>
</comment>
<reference evidence="2" key="1">
    <citation type="submission" date="2021-09" db="EMBL/GenBank/DDBJ databases">
        <title>The genome of Mauremys mutica provides insights into the evolution of semi-aquatic lifestyle.</title>
        <authorList>
            <person name="Gong S."/>
            <person name="Gao Y."/>
        </authorList>
    </citation>
    <scope>NUCLEOTIDE SEQUENCE</scope>
    <source>
        <strain evidence="2">MM-2020</strain>
        <tissue evidence="2">Muscle</tissue>
    </source>
</reference>
<sequence>MAGAGSAARRLLQPGSPRGSAVGRGHAWGGHAPAGRDRARLPGSPPARGGPRAPRGRGGRCDGAWELREGLGAQPGSGSEGMGAAEWGVSEEPPRECLAPLGKEREAAKAEEQQQSEELLKQTEAERQKIVWEWQELRGFLEEQEQRLLSRLEELERAIVQRRDEAVCSLSWQISLLSERGEEKGQQLLSEPLQGAGSTGGREDGRFWKPEPGYVELEKRLHHFSLKSSHLQEVLLGFKETLRQELGSDTGTSLSLTGHGDISDQ</sequence>
<evidence type="ECO:0000313" key="2">
    <source>
        <dbReference type="EMBL" id="KAH1174058.1"/>
    </source>
</evidence>
<dbReference type="EMBL" id="JAHDVG010000481">
    <property type="protein sequence ID" value="KAH1174058.1"/>
    <property type="molecule type" value="Genomic_DNA"/>
</dbReference>
<feature type="compositionally biased region" description="Basic and acidic residues" evidence="1">
    <location>
        <begin position="102"/>
        <end position="122"/>
    </location>
</feature>
<dbReference type="Proteomes" id="UP000827986">
    <property type="component" value="Unassembled WGS sequence"/>
</dbReference>
<keyword evidence="3" id="KW-1185">Reference proteome</keyword>
<dbReference type="InterPro" id="IPR050143">
    <property type="entry name" value="TRIM/RBCC"/>
</dbReference>
<name>A0A9D4AXC2_9SAUR</name>
<organism evidence="2 3">
    <name type="scientific">Mauremys mutica</name>
    <name type="common">yellowpond turtle</name>
    <dbReference type="NCBI Taxonomy" id="74926"/>
    <lineage>
        <taxon>Eukaryota</taxon>
        <taxon>Metazoa</taxon>
        <taxon>Chordata</taxon>
        <taxon>Craniata</taxon>
        <taxon>Vertebrata</taxon>
        <taxon>Euteleostomi</taxon>
        <taxon>Archelosauria</taxon>
        <taxon>Testudinata</taxon>
        <taxon>Testudines</taxon>
        <taxon>Cryptodira</taxon>
        <taxon>Durocryptodira</taxon>
        <taxon>Testudinoidea</taxon>
        <taxon>Geoemydidae</taxon>
        <taxon>Geoemydinae</taxon>
        <taxon>Mauremys</taxon>
    </lineage>
</organism>
<feature type="region of interest" description="Disordered" evidence="1">
    <location>
        <begin position="1"/>
        <end position="122"/>
    </location>
</feature>
<evidence type="ECO:0000256" key="1">
    <source>
        <dbReference type="SAM" id="MobiDB-lite"/>
    </source>
</evidence>
<dbReference type="PANTHER" id="PTHR24103">
    <property type="entry name" value="E3 UBIQUITIN-PROTEIN LIGASE TRIM"/>
    <property type="match status" value="1"/>
</dbReference>
<proteinExistence type="predicted"/>
<dbReference type="AlphaFoldDB" id="A0A9D4AXC2"/>